<dbReference type="Gene3D" id="3.40.50.1820">
    <property type="entry name" value="alpha/beta hydrolase"/>
    <property type="match status" value="1"/>
</dbReference>
<keyword evidence="5" id="KW-1185">Reference proteome</keyword>
<sequence>MIYRFDRFSIDTTRHVFACDGEPVHLEPQVFALLTELARAHGALVSKDQLVQSVWQGLAISDATISARINAARMALGDTGRDQRMIRTVPKRGFQLVPEVIGQDVQGVGDVAMAAPSVRFAMSGDGAAIAHSVNGSGPPLMRVGHWLSHLELDWRCPVWQPFLARLGRNFTLHRYDQRGTGLSERDLTRVDLDDFVGDLLAVADAAGLETFPIFAASQAVPVAIRFAALHPERVSRMVLYGGYAVGRALRPSRPGEMDEDTVLGLIRAGWGQVDSAFFKAFISLFIPDGTPEQIASFARVQNLSITSENAAILRAAVDRFDASDDLERVRVPTLVIHAGGDAIQPITQSQHIAGTIPGARFTMLDSRNHVMLPQEPGWEEMMQAVTEFCLRSD</sequence>
<dbReference type="SUPFAM" id="SSF46894">
    <property type="entry name" value="C-terminal effector domain of the bipartite response regulators"/>
    <property type="match status" value="1"/>
</dbReference>
<evidence type="ECO:0000256" key="1">
    <source>
        <dbReference type="ARBA" id="ARBA00023125"/>
    </source>
</evidence>
<name>A0ABY6DCP7_9RHOB</name>
<dbReference type="CDD" id="cd00383">
    <property type="entry name" value="trans_reg_C"/>
    <property type="match status" value="1"/>
</dbReference>
<dbReference type="PANTHER" id="PTHR43433:SF5">
    <property type="entry name" value="AB HYDROLASE-1 DOMAIN-CONTAINING PROTEIN"/>
    <property type="match status" value="1"/>
</dbReference>
<dbReference type="SMART" id="SM00862">
    <property type="entry name" value="Trans_reg_C"/>
    <property type="match status" value="1"/>
</dbReference>
<reference evidence="4" key="1">
    <citation type="submission" date="2022-10" db="EMBL/GenBank/DDBJ databases">
        <title>Roseovarius pelagicus sp. nov., isolated from Arctic seawater.</title>
        <authorList>
            <person name="Hong Y.W."/>
            <person name="Hwang C.Y."/>
        </authorList>
    </citation>
    <scope>NUCLEOTIDE SEQUENCE</scope>
    <source>
        <strain evidence="4">HL-MP18</strain>
    </source>
</reference>
<dbReference type="InterPro" id="IPR036388">
    <property type="entry name" value="WH-like_DNA-bd_sf"/>
</dbReference>
<dbReference type="InterPro" id="IPR029058">
    <property type="entry name" value="AB_hydrolase_fold"/>
</dbReference>
<evidence type="ECO:0000259" key="3">
    <source>
        <dbReference type="PROSITE" id="PS51755"/>
    </source>
</evidence>
<evidence type="ECO:0000256" key="2">
    <source>
        <dbReference type="PROSITE-ProRule" id="PRU01091"/>
    </source>
</evidence>
<gene>
    <name evidence="4" type="ORF">N7U68_01240</name>
</gene>
<dbReference type="Proteomes" id="UP001064087">
    <property type="component" value="Chromosome"/>
</dbReference>
<dbReference type="SUPFAM" id="SSF53474">
    <property type="entry name" value="alpha/beta-Hydrolases"/>
    <property type="match status" value="1"/>
</dbReference>
<dbReference type="InterPro" id="IPR050471">
    <property type="entry name" value="AB_hydrolase"/>
</dbReference>
<dbReference type="InterPro" id="IPR016032">
    <property type="entry name" value="Sig_transdc_resp-reg_C-effctor"/>
</dbReference>
<evidence type="ECO:0000313" key="4">
    <source>
        <dbReference type="EMBL" id="UXX83340.1"/>
    </source>
</evidence>
<accession>A0ABY6DCP7</accession>
<dbReference type="PROSITE" id="PS51755">
    <property type="entry name" value="OMPR_PHOB"/>
    <property type="match status" value="1"/>
</dbReference>
<dbReference type="GO" id="GO:0016787">
    <property type="term" value="F:hydrolase activity"/>
    <property type="evidence" value="ECO:0007669"/>
    <property type="project" value="UniProtKB-KW"/>
</dbReference>
<dbReference type="InterPro" id="IPR001867">
    <property type="entry name" value="OmpR/PhoB-type_DNA-bd"/>
</dbReference>
<dbReference type="EMBL" id="CP106738">
    <property type="protein sequence ID" value="UXX83340.1"/>
    <property type="molecule type" value="Genomic_DNA"/>
</dbReference>
<dbReference type="Pfam" id="PF00486">
    <property type="entry name" value="Trans_reg_C"/>
    <property type="match status" value="1"/>
</dbReference>
<dbReference type="InterPro" id="IPR000073">
    <property type="entry name" value="AB_hydrolase_1"/>
</dbReference>
<proteinExistence type="predicted"/>
<dbReference type="Pfam" id="PF00561">
    <property type="entry name" value="Abhydrolase_1"/>
    <property type="match status" value="1"/>
</dbReference>
<evidence type="ECO:0000313" key="5">
    <source>
        <dbReference type="Proteomes" id="UP001064087"/>
    </source>
</evidence>
<protein>
    <submittedName>
        <fullName evidence="4">Alpha/beta hydrolase</fullName>
    </submittedName>
</protein>
<dbReference type="RefSeq" id="WP_263047974.1">
    <property type="nucleotide sequence ID" value="NZ_CP106738.1"/>
</dbReference>
<dbReference type="Gene3D" id="1.10.10.10">
    <property type="entry name" value="Winged helix-like DNA-binding domain superfamily/Winged helix DNA-binding domain"/>
    <property type="match status" value="1"/>
</dbReference>
<keyword evidence="4" id="KW-0378">Hydrolase</keyword>
<feature type="DNA-binding region" description="OmpR/PhoB-type" evidence="2">
    <location>
        <begin position="1"/>
        <end position="98"/>
    </location>
</feature>
<organism evidence="4 5">
    <name type="scientific">Roseovarius pelagicus</name>
    <dbReference type="NCBI Taxonomy" id="2980108"/>
    <lineage>
        <taxon>Bacteria</taxon>
        <taxon>Pseudomonadati</taxon>
        <taxon>Pseudomonadota</taxon>
        <taxon>Alphaproteobacteria</taxon>
        <taxon>Rhodobacterales</taxon>
        <taxon>Roseobacteraceae</taxon>
        <taxon>Roseovarius</taxon>
    </lineage>
</organism>
<keyword evidence="1 2" id="KW-0238">DNA-binding</keyword>
<dbReference type="PANTHER" id="PTHR43433">
    <property type="entry name" value="HYDROLASE, ALPHA/BETA FOLD FAMILY PROTEIN"/>
    <property type="match status" value="1"/>
</dbReference>
<feature type="domain" description="OmpR/PhoB-type" evidence="3">
    <location>
        <begin position="1"/>
        <end position="98"/>
    </location>
</feature>